<dbReference type="InterPro" id="IPR020103">
    <property type="entry name" value="PsdUridine_synth_cat_dom_sf"/>
</dbReference>
<dbReference type="KEGG" id="alp:LPB137_09070"/>
<evidence type="ECO:0000313" key="8">
    <source>
        <dbReference type="Proteomes" id="UP000186074"/>
    </source>
</evidence>
<name>A0A1P8KNA9_9BACT</name>
<dbReference type="InterPro" id="IPR006224">
    <property type="entry name" value="PsdUridine_synth_RluA-like_CS"/>
</dbReference>
<evidence type="ECO:0000313" key="7">
    <source>
        <dbReference type="EMBL" id="APW65996.1"/>
    </source>
</evidence>
<dbReference type="Gene3D" id="3.30.2350.10">
    <property type="entry name" value="Pseudouridine synthase"/>
    <property type="match status" value="1"/>
</dbReference>
<dbReference type="GO" id="GO:0009982">
    <property type="term" value="F:pseudouridine synthase activity"/>
    <property type="evidence" value="ECO:0007669"/>
    <property type="project" value="InterPro"/>
</dbReference>
<organism evidence="7 8">
    <name type="scientific">Poseidonibacter parvus</name>
    <dbReference type="NCBI Taxonomy" id="1850254"/>
    <lineage>
        <taxon>Bacteria</taxon>
        <taxon>Pseudomonadati</taxon>
        <taxon>Campylobacterota</taxon>
        <taxon>Epsilonproteobacteria</taxon>
        <taxon>Campylobacterales</taxon>
        <taxon>Arcobacteraceae</taxon>
        <taxon>Poseidonibacter</taxon>
    </lineage>
</organism>
<evidence type="ECO:0000259" key="6">
    <source>
        <dbReference type="Pfam" id="PF00849"/>
    </source>
</evidence>
<dbReference type="STRING" id="1850254.LPB137_09070"/>
<dbReference type="EMBL" id="CP019070">
    <property type="protein sequence ID" value="APW65996.1"/>
    <property type="molecule type" value="Genomic_DNA"/>
</dbReference>
<evidence type="ECO:0000256" key="1">
    <source>
        <dbReference type="ARBA" id="ARBA00000073"/>
    </source>
</evidence>
<dbReference type="InterPro" id="IPR006145">
    <property type="entry name" value="PsdUridine_synth_RsuA/RluA"/>
</dbReference>
<feature type="domain" description="Pseudouridine synthase RsuA/RluA-like" evidence="6">
    <location>
        <begin position="79"/>
        <end position="226"/>
    </location>
</feature>
<dbReference type="InterPro" id="IPR050188">
    <property type="entry name" value="RluA_PseudoU_synthase"/>
</dbReference>
<dbReference type="GO" id="GO:0003723">
    <property type="term" value="F:RNA binding"/>
    <property type="evidence" value="ECO:0007669"/>
    <property type="project" value="InterPro"/>
</dbReference>
<comment type="similarity">
    <text evidence="2">Belongs to the pseudouridine synthase RluA family.</text>
</comment>
<dbReference type="GO" id="GO:0140098">
    <property type="term" value="F:catalytic activity, acting on RNA"/>
    <property type="evidence" value="ECO:0007669"/>
    <property type="project" value="UniProtKB-ARBA"/>
</dbReference>
<dbReference type="AlphaFoldDB" id="A0A1P8KNA9"/>
<evidence type="ECO:0000256" key="2">
    <source>
        <dbReference type="ARBA" id="ARBA00010876"/>
    </source>
</evidence>
<dbReference type="RefSeq" id="WP_076087254.1">
    <property type="nucleotide sequence ID" value="NZ_CP019070.1"/>
</dbReference>
<dbReference type="PANTHER" id="PTHR21600">
    <property type="entry name" value="MITOCHONDRIAL RNA PSEUDOURIDINE SYNTHASE"/>
    <property type="match status" value="1"/>
</dbReference>
<dbReference type="PANTHER" id="PTHR21600:SF44">
    <property type="entry name" value="RIBOSOMAL LARGE SUBUNIT PSEUDOURIDINE SYNTHASE D"/>
    <property type="match status" value="1"/>
</dbReference>
<dbReference type="Proteomes" id="UP000186074">
    <property type="component" value="Chromosome"/>
</dbReference>
<proteinExistence type="inferred from homology"/>
<dbReference type="GO" id="GO:0000455">
    <property type="term" value="P:enzyme-directed rRNA pseudouridine synthesis"/>
    <property type="evidence" value="ECO:0007669"/>
    <property type="project" value="TreeGrafter"/>
</dbReference>
<evidence type="ECO:0000256" key="3">
    <source>
        <dbReference type="ARBA" id="ARBA00023235"/>
    </source>
</evidence>
<dbReference type="Pfam" id="PF00849">
    <property type="entry name" value="PseudoU_synth_2"/>
    <property type="match status" value="1"/>
</dbReference>
<sequence length="293" mass="33889">MPYVLKKFEVKEKKLIDDFLIQDAGLCLKLSQSLLSKGKVLNQDNKRLQKKQIVKAGFIFVNVFEAITKGLNPLFQTEHFAIFDKPSGLLVHPSSINNEYTLLDEIKYHFDDNASLVHRIDKETSGLVLIAKNKYSEMILKEMFEEKKYKKTYKALVENELKNSIEINSPITNDTGIIKLKMKVDEKGKPSSTIIEPISFNKKKNQTLVYAYPKTGRQHQIRVHLNSIKHRIIGDPIYGLDESFADKILKKEVTQEERSLLSGDKRLLLHAYSLEFEYLNIKYKFVSKQKFSS</sequence>
<dbReference type="SUPFAM" id="SSF55120">
    <property type="entry name" value="Pseudouridine synthase"/>
    <property type="match status" value="1"/>
</dbReference>
<keyword evidence="8" id="KW-1185">Reference proteome</keyword>
<comment type="catalytic activity">
    <reaction evidence="1">
        <text>a uridine in RNA = a pseudouridine in RNA</text>
        <dbReference type="Rhea" id="RHEA:48348"/>
        <dbReference type="Rhea" id="RHEA-COMP:12068"/>
        <dbReference type="Rhea" id="RHEA-COMP:12069"/>
        <dbReference type="ChEBI" id="CHEBI:65314"/>
        <dbReference type="ChEBI" id="CHEBI:65315"/>
    </reaction>
</comment>
<accession>A0A1P8KNA9</accession>
<evidence type="ECO:0000256" key="4">
    <source>
        <dbReference type="ARBA" id="ARBA00031870"/>
    </source>
</evidence>
<keyword evidence="3" id="KW-0413">Isomerase</keyword>
<dbReference type="CDD" id="cd02869">
    <property type="entry name" value="PseudoU_synth_RluA_like"/>
    <property type="match status" value="1"/>
</dbReference>
<reference evidence="7 8" key="1">
    <citation type="submission" date="2017-01" db="EMBL/GenBank/DDBJ databases">
        <title>Genome sequencing of Arcobacter sp. LPB0137.</title>
        <authorList>
            <person name="Lee G.-W."/>
            <person name="Yi H."/>
        </authorList>
    </citation>
    <scope>NUCLEOTIDE SEQUENCE [LARGE SCALE GENOMIC DNA]</scope>
    <source>
        <strain evidence="7 8">LPB0137</strain>
    </source>
</reference>
<evidence type="ECO:0000256" key="5">
    <source>
        <dbReference type="ARBA" id="ARBA00033164"/>
    </source>
</evidence>
<gene>
    <name evidence="7" type="ORF">LPB137_09070</name>
</gene>
<dbReference type="PROSITE" id="PS01129">
    <property type="entry name" value="PSI_RLU"/>
    <property type="match status" value="1"/>
</dbReference>
<protein>
    <recommendedName>
        <fullName evidence="4">RNA pseudouridylate synthase</fullName>
    </recommendedName>
    <alternativeName>
        <fullName evidence="5">RNA-uridine isomerase</fullName>
    </alternativeName>
</protein>
<dbReference type="OrthoDB" id="128480at2"/>